<evidence type="ECO:0000313" key="10">
    <source>
        <dbReference type="EMBL" id="CAH0390895.1"/>
    </source>
</evidence>
<dbReference type="GO" id="GO:0005634">
    <property type="term" value="C:nucleus"/>
    <property type="evidence" value="ECO:0007669"/>
    <property type="project" value="UniProtKB-ARBA"/>
</dbReference>
<evidence type="ECO:0000256" key="3">
    <source>
        <dbReference type="ARBA" id="ARBA00023125"/>
    </source>
</evidence>
<keyword evidence="5" id="KW-0539">Nucleus</keyword>
<name>A0A9P0AFV5_BEMTA</name>
<dbReference type="GO" id="GO:0000981">
    <property type="term" value="F:DNA-binding transcription factor activity, RNA polymerase II-specific"/>
    <property type="evidence" value="ECO:0007669"/>
    <property type="project" value="TreeGrafter"/>
</dbReference>
<keyword evidence="3" id="KW-0238">DNA-binding</keyword>
<dbReference type="Proteomes" id="UP001152759">
    <property type="component" value="Chromosome 5"/>
</dbReference>
<keyword evidence="2" id="KW-0805">Transcription regulation</keyword>
<evidence type="ECO:0000256" key="7">
    <source>
        <dbReference type="SAM" id="Coils"/>
    </source>
</evidence>
<dbReference type="Pfam" id="PF00170">
    <property type="entry name" value="bZIP_1"/>
    <property type="match status" value="1"/>
</dbReference>
<evidence type="ECO:0000256" key="8">
    <source>
        <dbReference type="SAM" id="MobiDB-lite"/>
    </source>
</evidence>
<proteinExistence type="predicted"/>
<dbReference type="EMBL" id="OU963866">
    <property type="protein sequence ID" value="CAH0390895.1"/>
    <property type="molecule type" value="Genomic_DNA"/>
</dbReference>
<gene>
    <name evidence="10" type="ORF">BEMITA_LOCUS9579</name>
</gene>
<dbReference type="InterPro" id="IPR046347">
    <property type="entry name" value="bZIP_sf"/>
</dbReference>
<feature type="region of interest" description="Disordered" evidence="8">
    <location>
        <begin position="271"/>
        <end position="305"/>
    </location>
</feature>
<evidence type="ECO:0000256" key="2">
    <source>
        <dbReference type="ARBA" id="ARBA00023015"/>
    </source>
</evidence>
<dbReference type="PANTHER" id="PTHR46542:SF1">
    <property type="entry name" value="X-BOX BINDING PROTEIN 1"/>
    <property type="match status" value="1"/>
</dbReference>
<dbReference type="AlphaFoldDB" id="A0A9P0AFV5"/>
<dbReference type="InterPro" id="IPR004827">
    <property type="entry name" value="bZIP"/>
</dbReference>
<feature type="domain" description="BZIP" evidence="9">
    <location>
        <begin position="55"/>
        <end position="118"/>
    </location>
</feature>
<dbReference type="SUPFAM" id="SSF57959">
    <property type="entry name" value="Leucine zipper domain"/>
    <property type="match status" value="1"/>
</dbReference>
<evidence type="ECO:0000256" key="5">
    <source>
        <dbReference type="ARBA" id="ARBA00023242"/>
    </source>
</evidence>
<evidence type="ECO:0000256" key="4">
    <source>
        <dbReference type="ARBA" id="ARBA00023163"/>
    </source>
</evidence>
<feature type="coiled-coil region" evidence="7">
    <location>
        <begin position="80"/>
        <end position="128"/>
    </location>
</feature>
<feature type="region of interest" description="Disordered" evidence="8">
    <location>
        <begin position="24"/>
        <end position="46"/>
    </location>
</feature>
<dbReference type="CDD" id="cd14691">
    <property type="entry name" value="bZIP_XBP1"/>
    <property type="match status" value="1"/>
</dbReference>
<accession>A0A9P0AFV5</accession>
<feature type="region of interest" description="Disordered" evidence="8">
    <location>
        <begin position="129"/>
        <end position="160"/>
    </location>
</feature>
<feature type="compositionally biased region" description="Low complexity" evidence="8">
    <location>
        <begin position="26"/>
        <end position="38"/>
    </location>
</feature>
<evidence type="ECO:0000256" key="1">
    <source>
        <dbReference type="ARBA" id="ARBA00022843"/>
    </source>
</evidence>
<feature type="compositionally biased region" description="Polar residues" evidence="8">
    <location>
        <begin position="282"/>
        <end position="293"/>
    </location>
</feature>
<dbReference type="SMART" id="SM00338">
    <property type="entry name" value="BRLZ"/>
    <property type="match status" value="1"/>
</dbReference>
<organism evidence="10 11">
    <name type="scientific">Bemisia tabaci</name>
    <name type="common">Sweetpotato whitefly</name>
    <name type="synonym">Aleurodes tabaci</name>
    <dbReference type="NCBI Taxonomy" id="7038"/>
    <lineage>
        <taxon>Eukaryota</taxon>
        <taxon>Metazoa</taxon>
        <taxon>Ecdysozoa</taxon>
        <taxon>Arthropoda</taxon>
        <taxon>Hexapoda</taxon>
        <taxon>Insecta</taxon>
        <taxon>Pterygota</taxon>
        <taxon>Neoptera</taxon>
        <taxon>Paraneoptera</taxon>
        <taxon>Hemiptera</taxon>
        <taxon>Sternorrhyncha</taxon>
        <taxon>Aleyrodoidea</taxon>
        <taxon>Aleyrodidae</taxon>
        <taxon>Aleyrodinae</taxon>
        <taxon>Bemisia</taxon>
    </lineage>
</organism>
<protein>
    <recommendedName>
        <fullName evidence="6">X-box-binding protein 1</fullName>
    </recommendedName>
</protein>
<dbReference type="GO" id="GO:0000977">
    <property type="term" value="F:RNA polymerase II transcription regulatory region sequence-specific DNA binding"/>
    <property type="evidence" value="ECO:0007669"/>
    <property type="project" value="TreeGrafter"/>
</dbReference>
<dbReference type="PANTHER" id="PTHR46542">
    <property type="entry name" value="X-BOX BINDING PROTEIN 1"/>
    <property type="match status" value="1"/>
</dbReference>
<keyword evidence="11" id="KW-1185">Reference proteome</keyword>
<evidence type="ECO:0000256" key="6">
    <source>
        <dbReference type="ARBA" id="ARBA00040165"/>
    </source>
</evidence>
<feature type="compositionally biased region" description="Polar residues" evidence="8">
    <location>
        <begin position="141"/>
        <end position="160"/>
    </location>
</feature>
<dbReference type="PROSITE" id="PS50217">
    <property type="entry name" value="BZIP"/>
    <property type="match status" value="1"/>
</dbReference>
<keyword evidence="7" id="KW-0175">Coiled coil</keyword>
<evidence type="ECO:0000259" key="9">
    <source>
        <dbReference type="PROSITE" id="PS50217"/>
    </source>
</evidence>
<evidence type="ECO:0000313" key="11">
    <source>
        <dbReference type="Proteomes" id="UP001152759"/>
    </source>
</evidence>
<dbReference type="Gene3D" id="3.30.160.60">
    <property type="entry name" value="Classic Zinc Finger"/>
    <property type="match status" value="1"/>
</dbReference>
<reference evidence="10" key="1">
    <citation type="submission" date="2021-12" db="EMBL/GenBank/DDBJ databases">
        <authorList>
            <person name="King R."/>
        </authorList>
    </citation>
    <scope>NUCLEOTIDE SEQUENCE</scope>
</reference>
<keyword evidence="1" id="KW-0832">Ubl conjugation</keyword>
<sequence>MACTLSEGTIYLCSPSGSSMILSPASTYSNDDSVSSSSEPKKRGRKRCLDHLSLEEKILRKKLKNREAAQVSRDRKKARMDQLEYTVDLLIKKNKELESDVKKTKIRNRELLKEIEKLKSEKSKCSCKHQATGSDKRLEMSETSPQLVCDTTQRPAVSSTPPQKEVVVSQAGRLLCLLYLYLTWILSTQKKNGTGSSKALPQLTSPSLKTLQTILLQCRLNRNSTTLEITRLLDSLPEVEKAEMVGSTSELVEPSCNDGCSTACLNLAKHSRTANPPPDAPHQTSTVPSNQILHSSSHSSVPHVDKTNLKSNALSKSFKIGADNVIKTNPIQLRRIEKAPPKVSEPKIVAKPRKVVARLPKILPKLSPTSPKPVISIDRNCSLSEVQNIVDIPVIIVEDVGLVEEVSTCTEETVPPKAEHDYSDCSVEAYCDQVVNNFDATFKVELDDAEMEMMGSDMKMDVDTLGVDMFGKDMSDSHSDHGYDSLDSPLSDNNEYLSMALFSDLLE</sequence>
<dbReference type="InterPro" id="IPR052470">
    <property type="entry name" value="ER_Stress-Reg_TF"/>
</dbReference>
<keyword evidence="4" id="KW-0804">Transcription</keyword>